<keyword evidence="1" id="KW-1133">Transmembrane helix</keyword>
<feature type="transmembrane region" description="Helical" evidence="1">
    <location>
        <begin position="34"/>
        <end position="54"/>
    </location>
</feature>
<sequence length="158" mass="17939">MTRKWLLIIGASTVAAWFVAPPLGEELGYAFESWRMALLVLAGTTVYALVHTLPRPKEPAFRPRSSQTPVHSPAVADGVGLWEQRLRAARKDPERFDLIVRQRLREITADRLEHRRGLRLEQARDLLGEELHTLLTTPVTTVPSEAELARMITRIEEI</sequence>
<evidence type="ECO:0000256" key="1">
    <source>
        <dbReference type="SAM" id="Phobius"/>
    </source>
</evidence>
<evidence type="ECO:0000313" key="2">
    <source>
        <dbReference type="EMBL" id="MBA2895965.1"/>
    </source>
</evidence>
<proteinExistence type="predicted"/>
<protein>
    <submittedName>
        <fullName evidence="2">Uncharacterized protein</fullName>
    </submittedName>
</protein>
<keyword evidence="3" id="KW-1185">Reference proteome</keyword>
<keyword evidence="1" id="KW-0812">Transmembrane</keyword>
<dbReference type="RefSeq" id="WP_181614717.1">
    <property type="nucleotide sequence ID" value="NZ_BAABAM010000007.1"/>
</dbReference>
<gene>
    <name evidence="2" type="ORF">HNR30_007356</name>
</gene>
<dbReference type="EMBL" id="JACDUR010000008">
    <property type="protein sequence ID" value="MBA2895965.1"/>
    <property type="molecule type" value="Genomic_DNA"/>
</dbReference>
<name>A0A7W0CRL1_9ACTN</name>
<dbReference type="Proteomes" id="UP000530928">
    <property type="component" value="Unassembled WGS sequence"/>
</dbReference>
<evidence type="ECO:0000313" key="3">
    <source>
        <dbReference type="Proteomes" id="UP000530928"/>
    </source>
</evidence>
<accession>A0A7W0CRL1</accession>
<organism evidence="2 3">
    <name type="scientific">Nonomuraea soli</name>
    <dbReference type="NCBI Taxonomy" id="1032476"/>
    <lineage>
        <taxon>Bacteria</taxon>
        <taxon>Bacillati</taxon>
        <taxon>Actinomycetota</taxon>
        <taxon>Actinomycetes</taxon>
        <taxon>Streptosporangiales</taxon>
        <taxon>Streptosporangiaceae</taxon>
        <taxon>Nonomuraea</taxon>
    </lineage>
</organism>
<dbReference type="AlphaFoldDB" id="A0A7W0CRL1"/>
<reference evidence="2 3" key="1">
    <citation type="submission" date="2020-07" db="EMBL/GenBank/DDBJ databases">
        <title>Genomic Encyclopedia of Type Strains, Phase IV (KMG-IV): sequencing the most valuable type-strain genomes for metagenomic binning, comparative biology and taxonomic classification.</title>
        <authorList>
            <person name="Goeker M."/>
        </authorList>
    </citation>
    <scope>NUCLEOTIDE SEQUENCE [LARGE SCALE GENOMIC DNA]</scope>
    <source>
        <strain evidence="2 3">DSM 45533</strain>
    </source>
</reference>
<comment type="caution">
    <text evidence="2">The sequence shown here is derived from an EMBL/GenBank/DDBJ whole genome shotgun (WGS) entry which is preliminary data.</text>
</comment>
<keyword evidence="1" id="KW-0472">Membrane</keyword>